<feature type="transmembrane region" description="Helical" evidence="1">
    <location>
        <begin position="109"/>
        <end position="132"/>
    </location>
</feature>
<comment type="caution">
    <text evidence="2">The sequence shown here is derived from an EMBL/GenBank/DDBJ whole genome shotgun (WGS) entry which is preliminary data.</text>
</comment>
<dbReference type="EMBL" id="LATX01002374">
    <property type="protein sequence ID" value="KTB30644.1"/>
    <property type="molecule type" value="Genomic_DNA"/>
</dbReference>
<keyword evidence="1" id="KW-1133">Transmembrane helix</keyword>
<reference evidence="2 3" key="1">
    <citation type="submission" date="2015-12" db="EMBL/GenBank/DDBJ databases">
        <title>Draft genome sequence of Moniliophthora roreri, the causal agent of frosty pod rot of cacao.</title>
        <authorList>
            <person name="Aime M.C."/>
            <person name="Diaz-Valderrama J.R."/>
            <person name="Kijpornyongpan T."/>
            <person name="Phillips-Mora W."/>
        </authorList>
    </citation>
    <scope>NUCLEOTIDE SEQUENCE [LARGE SCALE GENOMIC DNA]</scope>
    <source>
        <strain evidence="2 3">MCA 2952</strain>
    </source>
</reference>
<keyword evidence="1" id="KW-0472">Membrane</keyword>
<keyword evidence="1" id="KW-0812">Transmembrane</keyword>
<organism evidence="2 3">
    <name type="scientific">Moniliophthora roreri</name>
    <name type="common">Frosty pod rot fungus</name>
    <name type="synonym">Monilia roreri</name>
    <dbReference type="NCBI Taxonomy" id="221103"/>
    <lineage>
        <taxon>Eukaryota</taxon>
        <taxon>Fungi</taxon>
        <taxon>Dikarya</taxon>
        <taxon>Basidiomycota</taxon>
        <taxon>Agaricomycotina</taxon>
        <taxon>Agaricomycetes</taxon>
        <taxon>Agaricomycetidae</taxon>
        <taxon>Agaricales</taxon>
        <taxon>Marasmiineae</taxon>
        <taxon>Marasmiaceae</taxon>
        <taxon>Moniliophthora</taxon>
    </lineage>
</organism>
<evidence type="ECO:0000313" key="3">
    <source>
        <dbReference type="Proteomes" id="UP000054988"/>
    </source>
</evidence>
<name>A0A0W0F334_MONRR</name>
<evidence type="ECO:0000256" key="1">
    <source>
        <dbReference type="SAM" id="Phobius"/>
    </source>
</evidence>
<accession>A0A0W0F334</accession>
<dbReference type="AlphaFoldDB" id="A0A0W0F334"/>
<sequence length="197" mass="22958">MEKVTKRLQQTQNQWTKKVNQIFRICGIANTISTLGVLLILDPRRTESIKTFPTPLRLWLPVSIIGLIILEALRQHILRHVNERLLNARATALDGIYPLRLKYPFPYRFLWDILCAQFSLASAIELILILIYKRYTRLIKFNISAVFVWLLLFMVYQILQGHRRIQRELSVEAVWNFLGLDSPRVSIDERGEGASSV</sequence>
<proteinExistence type="predicted"/>
<feature type="transmembrane region" description="Helical" evidence="1">
    <location>
        <begin position="21"/>
        <end position="41"/>
    </location>
</feature>
<feature type="transmembrane region" description="Helical" evidence="1">
    <location>
        <begin position="138"/>
        <end position="159"/>
    </location>
</feature>
<evidence type="ECO:0000313" key="2">
    <source>
        <dbReference type="EMBL" id="KTB30644.1"/>
    </source>
</evidence>
<gene>
    <name evidence="2" type="ORF">WG66_16797</name>
</gene>
<protein>
    <submittedName>
        <fullName evidence="2">Uncharacterized protein</fullName>
    </submittedName>
</protein>
<dbReference type="Proteomes" id="UP000054988">
    <property type="component" value="Unassembled WGS sequence"/>
</dbReference>